<keyword evidence="2" id="KW-0732">Signal</keyword>
<dbReference type="SUPFAM" id="SSF54117">
    <property type="entry name" value="Interleukin 8-like chemokines"/>
    <property type="match status" value="1"/>
</dbReference>
<evidence type="ECO:0000259" key="3">
    <source>
        <dbReference type="SMART" id="SM00199"/>
    </source>
</evidence>
<proteinExistence type="predicted"/>
<dbReference type="Gene3D" id="2.40.50.40">
    <property type="match status" value="1"/>
</dbReference>
<dbReference type="AlphaFoldDB" id="A0AAV7C6R2"/>
<keyword evidence="1" id="KW-0202">Cytokine</keyword>
<accession>A0AAV7C6R2</accession>
<dbReference type="EMBL" id="WNYA01000003">
    <property type="protein sequence ID" value="KAG8580319.1"/>
    <property type="molecule type" value="Genomic_DNA"/>
</dbReference>
<dbReference type="SMART" id="SM00199">
    <property type="entry name" value="SCY"/>
    <property type="match status" value="1"/>
</dbReference>
<dbReference type="Proteomes" id="UP000824782">
    <property type="component" value="Unassembled WGS sequence"/>
</dbReference>
<feature type="signal peptide" evidence="2">
    <location>
        <begin position="1"/>
        <end position="20"/>
    </location>
</feature>
<feature type="chain" id="PRO_5043753579" description="Chemokine interleukin-8-like domain-containing protein" evidence="2">
    <location>
        <begin position="21"/>
        <end position="95"/>
    </location>
</feature>
<dbReference type="InterPro" id="IPR036048">
    <property type="entry name" value="Interleukin_8-like_sf"/>
</dbReference>
<evidence type="ECO:0000256" key="1">
    <source>
        <dbReference type="ARBA" id="ARBA00022514"/>
    </source>
</evidence>
<evidence type="ECO:0000256" key="2">
    <source>
        <dbReference type="SAM" id="SignalP"/>
    </source>
</evidence>
<dbReference type="InterPro" id="IPR001811">
    <property type="entry name" value="Chemokine_IL8-like_dom"/>
</dbReference>
<name>A0AAV7C6R2_ENGPU</name>
<dbReference type="GO" id="GO:0006955">
    <property type="term" value="P:immune response"/>
    <property type="evidence" value="ECO:0007669"/>
    <property type="project" value="InterPro"/>
</dbReference>
<gene>
    <name evidence="4" type="ORF">GDO81_007245</name>
</gene>
<evidence type="ECO:0000313" key="5">
    <source>
        <dbReference type="Proteomes" id="UP000824782"/>
    </source>
</evidence>
<keyword evidence="5" id="KW-1185">Reference proteome</keyword>
<dbReference type="GO" id="GO:0008009">
    <property type="term" value="F:chemokine activity"/>
    <property type="evidence" value="ECO:0007669"/>
    <property type="project" value="InterPro"/>
</dbReference>
<reference evidence="4" key="1">
    <citation type="thesis" date="2020" institute="ProQuest LLC" country="789 East Eisenhower Parkway, Ann Arbor, MI, USA">
        <title>Comparative Genomics and Chromosome Evolution.</title>
        <authorList>
            <person name="Mudd A.B."/>
        </authorList>
    </citation>
    <scope>NUCLEOTIDE SEQUENCE</scope>
    <source>
        <strain evidence="4">237g6f4</strain>
        <tissue evidence="4">Blood</tissue>
    </source>
</reference>
<protein>
    <recommendedName>
        <fullName evidence="3">Chemokine interleukin-8-like domain-containing protein</fullName>
    </recommendedName>
</protein>
<feature type="domain" description="Chemokine interleukin-8-like" evidence="3">
    <location>
        <begin position="25"/>
        <end position="85"/>
    </location>
</feature>
<dbReference type="Pfam" id="PF00048">
    <property type="entry name" value="IL8"/>
    <property type="match status" value="1"/>
</dbReference>
<evidence type="ECO:0000313" key="4">
    <source>
        <dbReference type="EMBL" id="KAG8580319.1"/>
    </source>
</evidence>
<sequence length="95" mass="10636">MRVLLILSLLAVSAICMATADIGKSIPCCRAVSSGKPGPELQILDFYVQQENPPCVDAILFTTNKPKIICANPKTPWVRRKQQELRQKKNKEKQN</sequence>
<dbReference type="GO" id="GO:0005615">
    <property type="term" value="C:extracellular space"/>
    <property type="evidence" value="ECO:0007669"/>
    <property type="project" value="UniProtKB-KW"/>
</dbReference>
<organism evidence="4 5">
    <name type="scientific">Engystomops pustulosus</name>
    <name type="common">Tungara frog</name>
    <name type="synonym">Physalaemus pustulosus</name>
    <dbReference type="NCBI Taxonomy" id="76066"/>
    <lineage>
        <taxon>Eukaryota</taxon>
        <taxon>Metazoa</taxon>
        <taxon>Chordata</taxon>
        <taxon>Craniata</taxon>
        <taxon>Vertebrata</taxon>
        <taxon>Euteleostomi</taxon>
        <taxon>Amphibia</taxon>
        <taxon>Batrachia</taxon>
        <taxon>Anura</taxon>
        <taxon>Neobatrachia</taxon>
        <taxon>Hyloidea</taxon>
        <taxon>Leptodactylidae</taxon>
        <taxon>Leiuperinae</taxon>
        <taxon>Engystomops</taxon>
    </lineage>
</organism>
<comment type="caution">
    <text evidence="4">The sequence shown here is derived from an EMBL/GenBank/DDBJ whole genome shotgun (WGS) entry which is preliminary data.</text>
</comment>